<dbReference type="AlphaFoldDB" id="G9WP10"/>
<comment type="catalytic activity">
    <reaction evidence="1 7">
        <text>Release of N-terminal proline from a peptide.</text>
        <dbReference type="EC" id="3.4.11.5"/>
    </reaction>
</comment>
<evidence type="ECO:0000256" key="1">
    <source>
        <dbReference type="ARBA" id="ARBA00001585"/>
    </source>
</evidence>
<dbReference type="Proteomes" id="UP000018461">
    <property type="component" value="Unassembled WGS sequence"/>
</dbReference>
<gene>
    <name evidence="10" type="ORF">HMPREF9625_01093</name>
</gene>
<dbReference type="InterPro" id="IPR002410">
    <property type="entry name" value="Peptidase_S33"/>
</dbReference>
<dbReference type="InterPro" id="IPR050266">
    <property type="entry name" value="AB_hydrolase_sf"/>
</dbReference>
<dbReference type="PANTHER" id="PTHR43798:SF33">
    <property type="entry name" value="HYDROLASE, PUTATIVE (AFU_ORTHOLOGUE AFUA_2G14860)-RELATED"/>
    <property type="match status" value="1"/>
</dbReference>
<evidence type="ECO:0000256" key="5">
    <source>
        <dbReference type="ARBA" id="ARBA00022801"/>
    </source>
</evidence>
<dbReference type="RefSeq" id="WP_009534949.1">
    <property type="nucleotide sequence ID" value="NZ_KE148312.1"/>
</dbReference>
<dbReference type="GO" id="GO:0006508">
    <property type="term" value="P:proteolysis"/>
    <property type="evidence" value="ECO:0007669"/>
    <property type="project" value="UniProtKB-KW"/>
</dbReference>
<dbReference type="NCBIfam" id="NF045945">
    <property type="entry name" value="ProImpepLactob"/>
    <property type="match status" value="1"/>
</dbReference>
<comment type="caution">
    <text evidence="10">The sequence shown here is derived from an EMBL/GenBank/DDBJ whole genome shotgun (WGS) entry which is preliminary data.</text>
</comment>
<dbReference type="NCBIfam" id="TIGR01250">
    <property type="entry name" value="pro_imino_pep_2"/>
    <property type="match status" value="1"/>
</dbReference>
<dbReference type="SUPFAM" id="SSF53474">
    <property type="entry name" value="alpha/beta-Hydrolases"/>
    <property type="match status" value="1"/>
</dbReference>
<proteinExistence type="inferred from homology"/>
<keyword evidence="7" id="KW-0031">Aminopeptidase</keyword>
<feature type="domain" description="AB hydrolase-1" evidence="9">
    <location>
        <begin position="30"/>
        <end position="278"/>
    </location>
</feature>
<evidence type="ECO:0000256" key="8">
    <source>
        <dbReference type="PIRSR" id="PIRSR005539-1"/>
    </source>
</evidence>
<keyword evidence="5 7" id="KW-0378">Hydrolase</keyword>
<keyword evidence="7" id="KW-0645">Protease</keyword>
<dbReference type="InterPro" id="IPR029058">
    <property type="entry name" value="AB_hydrolase_fold"/>
</dbReference>
<protein>
    <recommendedName>
        <fullName evidence="4 7">Proline iminopeptidase</fullName>
        <shortName evidence="7">PIP</shortName>
        <ecNumber evidence="3 7">3.4.11.5</ecNumber>
    </recommendedName>
    <alternativeName>
        <fullName evidence="6 7">Prolyl aminopeptidase</fullName>
    </alternativeName>
</protein>
<dbReference type="STRING" id="796943.HMPREF9625_01093"/>
<feature type="active site" description="Proton donor" evidence="8">
    <location>
        <position position="273"/>
    </location>
</feature>
<reference evidence="10" key="2">
    <citation type="submission" date="2013-03" db="EMBL/GenBank/DDBJ databases">
        <title>The Genome Sequence of Oribacterium sp. ACB1.</title>
        <authorList>
            <consortium name="The Broad Institute Genomics Platform"/>
            <consortium name="The Broad Institute Genome Sequencing Center for Infectious Disease"/>
            <person name="Earl A."/>
            <person name="Ward D."/>
            <person name="Feldgarden M."/>
            <person name="Gevers D."/>
            <person name="Sizova M."/>
            <person name="Hazen A."/>
            <person name="Epstein S."/>
            <person name="Walker B."/>
            <person name="Young S."/>
            <person name="Zeng Q."/>
            <person name="Gargeya S."/>
            <person name="Fitzgerald M."/>
            <person name="Haas B."/>
            <person name="Abouelleil A."/>
            <person name="Allen A.W."/>
            <person name="Alvarado L."/>
            <person name="Arachchi H.M."/>
            <person name="Berlin A.M."/>
            <person name="Chapman S.B."/>
            <person name="Gainer-Dewar J."/>
            <person name="Goldberg J."/>
            <person name="Griggs A."/>
            <person name="Gujja S."/>
            <person name="Hansen M."/>
            <person name="Howarth C."/>
            <person name="Imamovic A."/>
            <person name="Ireland A."/>
            <person name="Larimer J."/>
            <person name="McCowan C."/>
            <person name="Murphy C."/>
            <person name="Pearson M."/>
            <person name="Poon T.W."/>
            <person name="Priest M."/>
            <person name="Roberts A."/>
            <person name="Saif S."/>
            <person name="Shea T."/>
            <person name="Sisk P."/>
            <person name="Sykes S."/>
            <person name="Wortman J."/>
            <person name="Nusbaum C."/>
            <person name="Birren B."/>
        </authorList>
    </citation>
    <scope>NUCLEOTIDE SEQUENCE [LARGE SCALE GENOMIC DNA]</scope>
    <source>
        <strain evidence="10">ACB1</strain>
    </source>
</reference>
<dbReference type="Gene3D" id="3.40.50.1820">
    <property type="entry name" value="alpha/beta hydrolase"/>
    <property type="match status" value="1"/>
</dbReference>
<evidence type="ECO:0000256" key="3">
    <source>
        <dbReference type="ARBA" id="ARBA00012568"/>
    </source>
</evidence>
<sequence length="295" mass="33586">MAKITEGTMPYLGYETYYRIVGEKNPNKAPLLLLHGGPGSTHNYFEVLDDLADRDNRQIIMYDQIGCGNSFVDGHPELWTKETWANELVALREHLGLDKVHLLGQSWGGMLAIIYGCDYAPKGVKSIVLSSTLPYNAIWESEQKRRVSYMTAEQQAAIKKAEDTGNYDDPDYLAAINVFMEKYCYGVINEDSPECLTRKKKAGVEPYVVGWGPNEFTPTGTLKDYNYMEKLHSFAYPTLICDGAEDLCSPYIAKMMYDAIPNAKWELFAYSRHMCFVDEGPKYKEILLKWLNEND</sequence>
<feature type="active site" description="Nucleophile" evidence="8">
    <location>
        <position position="106"/>
    </location>
</feature>
<dbReference type="MEROPS" id="S33.021"/>
<evidence type="ECO:0000256" key="7">
    <source>
        <dbReference type="PIRNR" id="PIRNR005539"/>
    </source>
</evidence>
<dbReference type="PIRSF" id="PIRSF005539">
    <property type="entry name" value="Pept_S33_TRI_F1"/>
    <property type="match status" value="1"/>
</dbReference>
<dbReference type="GO" id="GO:0016020">
    <property type="term" value="C:membrane"/>
    <property type="evidence" value="ECO:0007669"/>
    <property type="project" value="TreeGrafter"/>
</dbReference>
<evidence type="ECO:0000256" key="4">
    <source>
        <dbReference type="ARBA" id="ARBA00021843"/>
    </source>
</evidence>
<keyword evidence="11" id="KW-1185">Reference proteome</keyword>
<feature type="active site" evidence="8">
    <location>
        <position position="246"/>
    </location>
</feature>
<reference evidence="10" key="1">
    <citation type="submission" date="2011-08" db="EMBL/GenBank/DDBJ databases">
        <authorList>
            <consortium name="The Broad Institute Genome Sequencing Platform"/>
            <person name="Earl A."/>
            <person name="Ward D."/>
            <person name="Feldgarden M."/>
            <person name="Gevers D."/>
            <person name="Sizova M."/>
            <person name="Hazen A."/>
            <person name="Epstein S."/>
            <person name="Young S.K."/>
            <person name="Zeng Q."/>
            <person name="Gargeya S."/>
            <person name="Fitzgerald M."/>
            <person name="Haas B."/>
            <person name="Abouelleil A."/>
            <person name="Alvarado L."/>
            <person name="Arachchi H.M."/>
            <person name="Berlin A."/>
            <person name="Brown A."/>
            <person name="Chapman S.B."/>
            <person name="Chen Z."/>
            <person name="Dunbar C."/>
            <person name="Freedman E."/>
            <person name="Gearin G."/>
            <person name="Gellesch M."/>
            <person name="Goldberg J."/>
            <person name="Griggs A."/>
            <person name="Gujja S."/>
            <person name="Heiman D."/>
            <person name="Howarth C."/>
            <person name="Larson L."/>
            <person name="Lui A."/>
            <person name="MacDonald P.J.P."/>
            <person name="Montmayeur A."/>
            <person name="Murphy C."/>
            <person name="Neiman D."/>
            <person name="Pearson M."/>
            <person name="Priest M."/>
            <person name="Roberts A."/>
            <person name="Saif S."/>
            <person name="Shea T."/>
            <person name="Shenoy N."/>
            <person name="Sisk P."/>
            <person name="Stolte C."/>
            <person name="Sykes S."/>
            <person name="Wortman J."/>
            <person name="Nusbaum C."/>
            <person name="Birren B."/>
        </authorList>
    </citation>
    <scope>NUCLEOTIDE SEQUENCE</scope>
    <source>
        <strain evidence="10">ACB1</strain>
    </source>
</reference>
<comment type="similarity">
    <text evidence="2 7">Belongs to the peptidase S33 family.</text>
</comment>
<dbReference type="PANTHER" id="PTHR43798">
    <property type="entry name" value="MONOACYLGLYCEROL LIPASE"/>
    <property type="match status" value="1"/>
</dbReference>
<evidence type="ECO:0000259" key="9">
    <source>
        <dbReference type="Pfam" id="PF00561"/>
    </source>
</evidence>
<evidence type="ECO:0000313" key="11">
    <source>
        <dbReference type="Proteomes" id="UP000018461"/>
    </source>
</evidence>
<dbReference type="InterPro" id="IPR000073">
    <property type="entry name" value="AB_hydrolase_1"/>
</dbReference>
<dbReference type="PRINTS" id="PR00793">
    <property type="entry name" value="PROAMNOPTASE"/>
</dbReference>
<dbReference type="InterPro" id="IPR005945">
    <property type="entry name" value="Pro_imino_pep"/>
</dbReference>
<evidence type="ECO:0000313" key="10">
    <source>
        <dbReference type="EMBL" id="EHL10093.1"/>
    </source>
</evidence>
<evidence type="ECO:0000256" key="6">
    <source>
        <dbReference type="ARBA" id="ARBA00029605"/>
    </source>
</evidence>
<evidence type="ECO:0000256" key="2">
    <source>
        <dbReference type="ARBA" id="ARBA00010088"/>
    </source>
</evidence>
<comment type="function">
    <text evidence="7">Releases the N-terminal proline from various substrates.</text>
</comment>
<organism evidence="10 11">
    <name type="scientific">Oribacterium parvum ACB1</name>
    <dbReference type="NCBI Taxonomy" id="796943"/>
    <lineage>
        <taxon>Bacteria</taxon>
        <taxon>Bacillati</taxon>
        <taxon>Bacillota</taxon>
        <taxon>Clostridia</taxon>
        <taxon>Lachnospirales</taxon>
        <taxon>Lachnospiraceae</taxon>
        <taxon>Oribacterium</taxon>
    </lineage>
</organism>
<dbReference type="Pfam" id="PF00561">
    <property type="entry name" value="Abhydrolase_1"/>
    <property type="match status" value="1"/>
</dbReference>
<dbReference type="HOGENOM" id="CLU_020336_15_0_9"/>
<dbReference type="GO" id="GO:0004177">
    <property type="term" value="F:aminopeptidase activity"/>
    <property type="evidence" value="ECO:0007669"/>
    <property type="project" value="UniProtKB-KW"/>
</dbReference>
<dbReference type="PATRIC" id="fig|796943.3.peg.1526"/>
<dbReference type="EMBL" id="AFZC02000003">
    <property type="protein sequence ID" value="EHL10093.1"/>
    <property type="molecule type" value="Genomic_DNA"/>
</dbReference>
<name>G9WP10_9FIRM</name>
<accession>G9WP10</accession>
<dbReference type="EC" id="3.4.11.5" evidence="3 7"/>